<evidence type="ECO:0000256" key="4">
    <source>
        <dbReference type="ARBA" id="ARBA00022729"/>
    </source>
</evidence>
<comment type="similarity">
    <text evidence="2 9">Belongs to the glycosyl hydrolase 35 family.</text>
</comment>
<evidence type="ECO:0000256" key="5">
    <source>
        <dbReference type="ARBA" id="ARBA00022801"/>
    </source>
</evidence>
<dbReference type="SUPFAM" id="SSF49785">
    <property type="entry name" value="Galactose-binding domain-like"/>
    <property type="match status" value="2"/>
</dbReference>
<dbReference type="EC" id="3.2.1.23" evidence="3 8"/>
<dbReference type="SUPFAM" id="SSF51011">
    <property type="entry name" value="Glycosyl hydrolase domain"/>
    <property type="match status" value="1"/>
</dbReference>
<keyword evidence="5 8" id="KW-0378">Hydrolase</keyword>
<evidence type="ECO:0000256" key="10">
    <source>
        <dbReference type="SAM" id="SignalP"/>
    </source>
</evidence>
<evidence type="ECO:0000313" key="12">
    <source>
        <dbReference type="EMBL" id="KAF2094930.1"/>
    </source>
</evidence>
<dbReference type="Pfam" id="PF13364">
    <property type="entry name" value="BetaGal_ABD2"/>
    <property type="match status" value="2"/>
</dbReference>
<dbReference type="Pfam" id="PF10435">
    <property type="entry name" value="BetaGal_dom2"/>
    <property type="match status" value="1"/>
</dbReference>
<dbReference type="FunFam" id="2.102.20.10:FF:000001">
    <property type="entry name" value="Beta-galactosidase A"/>
    <property type="match status" value="1"/>
</dbReference>
<dbReference type="SUPFAM" id="SSF51445">
    <property type="entry name" value="(Trans)glycosidases"/>
    <property type="match status" value="1"/>
</dbReference>
<dbReference type="PROSITE" id="PS01182">
    <property type="entry name" value="GLYCOSYL_HYDROL_F35"/>
    <property type="match status" value="1"/>
</dbReference>
<dbReference type="SUPFAM" id="SSF117100">
    <property type="entry name" value="Beta-galactosidase LacA, domain 3"/>
    <property type="match status" value="1"/>
</dbReference>
<dbReference type="Pfam" id="PF13363">
    <property type="entry name" value="BetaGal_dom3"/>
    <property type="match status" value="1"/>
</dbReference>
<dbReference type="InterPro" id="IPR036833">
    <property type="entry name" value="BetaGal_dom3_sf"/>
</dbReference>
<evidence type="ECO:0000256" key="1">
    <source>
        <dbReference type="ARBA" id="ARBA00001412"/>
    </source>
</evidence>
<dbReference type="InterPro" id="IPR018954">
    <property type="entry name" value="Betagal_dom2"/>
</dbReference>
<sequence>MVRFSRFFTLAVSCVSSFAAIAEAAVVARKPAISIDPTSDGLQNIVTWDEHSIFVRGERVLFYSGEFHPFRLPVATLYLDVFQKIRALGYTGVSFYVDWALLEGKPGEYLAEGVFDLKPFFDAAKEADIYLLARPGPYINAEASGGGFPGWLQRIPGYLRSSNASFLEATQNYVTNTGHIIAEAQITNGGPVILFQPENEYAGGDDGGYFAYVRDQWRKTGIVVPLINNDVSHSGRQAPGKPGGVNIYGHDGYPLGFDCGHPFTWPEGQLTAYMGDWHTKHLEFSPKTPYSIVEFQGGSFDPWGGPGFEQCAILLNMEFERVFYKEDFSFGVTIFNIYMTYGGTNWGNLGHPGGYTSYDYAAVIREDRMVDREKYSEAKLLANMLQASPAYITATPGNATNGTLASTAAITVTPLHDEKSGTRFYVVRHAVYNTLDTTDYKLTVDSSVGTITIPQLQGSLSLHGRDSKIHVVDYDVGGTKLLYSSAEIFTWKKYSSSTVLVVYGGPGELHEMAFKTNKKPSVLEGSGITFGSKKGAYILNFETSTSRRIVQVGSLFVYVLDRNSAYNYWTLKISDDSYAIVKAGYLLRTASLSYGTLALTGDFNATTEVEVIGAPSFSRLTINGKSVQSSYSKKHGSTSTTVQYQKATPKLPNLRTATWHYIDSLPEIQSSYSDADWTVADHTKTNNTHRKPVLTPKVLFSSDYGYHTGSLIYRGHFTANGEEKTLKLWTQGGSAYGMSAWLGDTFLGSWNGADYAEEWNSTFTLPNSIKKGKKYIFTVLIDVTGLEEDFTPADEQMKEPRGILDYSLSGHPKSAITWKLTGNLGGESYPDKTRGPLNEGALYAERQGYHLPSPPISSPGWKTVSGGPLKGITSPGVAFYTTSFSLDMPSGYDIPLSFTFNNGSATDAAGRSLAYRAILYVNGYQFGKYVHNVGPQDTYPVPEGILNYHGENWVAVALWALEKGGAKLTGLDLGADAVIVSALEPITNSPMPGWEKRAGAY</sequence>
<dbReference type="OrthoDB" id="1657402at2759"/>
<dbReference type="Gene3D" id="2.60.120.260">
    <property type="entry name" value="Galactose-binding domain-like"/>
    <property type="match status" value="2"/>
</dbReference>
<dbReference type="InterPro" id="IPR037110">
    <property type="entry name" value="Betagal_dom2_sf"/>
</dbReference>
<reference evidence="12" key="1">
    <citation type="journal article" date="2020" name="Stud. Mycol.">
        <title>101 Dothideomycetes genomes: a test case for predicting lifestyles and emergence of pathogens.</title>
        <authorList>
            <person name="Haridas S."/>
            <person name="Albert R."/>
            <person name="Binder M."/>
            <person name="Bloem J."/>
            <person name="Labutti K."/>
            <person name="Salamov A."/>
            <person name="Andreopoulos B."/>
            <person name="Baker S."/>
            <person name="Barry K."/>
            <person name="Bills G."/>
            <person name="Bluhm B."/>
            <person name="Cannon C."/>
            <person name="Castanera R."/>
            <person name="Culley D."/>
            <person name="Daum C."/>
            <person name="Ezra D."/>
            <person name="Gonzalez J."/>
            <person name="Henrissat B."/>
            <person name="Kuo A."/>
            <person name="Liang C."/>
            <person name="Lipzen A."/>
            <person name="Lutzoni F."/>
            <person name="Magnuson J."/>
            <person name="Mondo S."/>
            <person name="Nolan M."/>
            <person name="Ohm R."/>
            <person name="Pangilinan J."/>
            <person name="Park H.-J."/>
            <person name="Ramirez L."/>
            <person name="Alfaro M."/>
            <person name="Sun H."/>
            <person name="Tritt A."/>
            <person name="Yoshinaga Y."/>
            <person name="Zwiers L.-H."/>
            <person name="Turgeon B."/>
            <person name="Goodwin S."/>
            <person name="Spatafora J."/>
            <person name="Crous P."/>
            <person name="Grigoriev I."/>
        </authorList>
    </citation>
    <scope>NUCLEOTIDE SEQUENCE</scope>
    <source>
        <strain evidence="12">CBS 133067</strain>
    </source>
</reference>
<dbReference type="Proteomes" id="UP000799772">
    <property type="component" value="Unassembled WGS sequence"/>
</dbReference>
<dbReference type="InterPro" id="IPR019801">
    <property type="entry name" value="Glyco_hydro_35_CS"/>
</dbReference>
<dbReference type="InterPro" id="IPR001944">
    <property type="entry name" value="Glycoside_Hdrlase_35"/>
</dbReference>
<evidence type="ECO:0000256" key="9">
    <source>
        <dbReference type="RuleBase" id="RU003679"/>
    </source>
</evidence>
<evidence type="ECO:0000256" key="3">
    <source>
        <dbReference type="ARBA" id="ARBA00012756"/>
    </source>
</evidence>
<evidence type="ECO:0000259" key="11">
    <source>
        <dbReference type="SMART" id="SM01029"/>
    </source>
</evidence>
<dbReference type="InterPro" id="IPR025972">
    <property type="entry name" value="BetaGal_dom3"/>
</dbReference>
<keyword evidence="13" id="KW-1185">Reference proteome</keyword>
<protein>
    <recommendedName>
        <fullName evidence="3 8">Beta-galactosidase</fullName>
        <ecNumber evidence="3 8">3.2.1.23</ecNumber>
    </recommendedName>
</protein>
<feature type="signal peptide" evidence="10">
    <location>
        <begin position="1"/>
        <end position="24"/>
    </location>
</feature>
<dbReference type="Gene3D" id="3.20.20.80">
    <property type="entry name" value="Glycosidases"/>
    <property type="match status" value="1"/>
</dbReference>
<name>A0A9P4M2T5_9PEZI</name>
<dbReference type="InterPro" id="IPR008979">
    <property type="entry name" value="Galactose-bd-like_sf"/>
</dbReference>
<dbReference type="InterPro" id="IPR025300">
    <property type="entry name" value="BetaGal_jelly_roll_dom"/>
</dbReference>
<dbReference type="GO" id="GO:0004565">
    <property type="term" value="F:beta-galactosidase activity"/>
    <property type="evidence" value="ECO:0007669"/>
    <property type="project" value="UniProtKB-EC"/>
</dbReference>
<keyword evidence="7 8" id="KW-0326">Glycosidase</keyword>
<dbReference type="GO" id="GO:0005975">
    <property type="term" value="P:carbohydrate metabolic process"/>
    <property type="evidence" value="ECO:0007669"/>
    <property type="project" value="InterPro"/>
</dbReference>
<gene>
    <name evidence="12" type="ORF">NA57DRAFT_46045</name>
</gene>
<evidence type="ECO:0000256" key="6">
    <source>
        <dbReference type="ARBA" id="ARBA00023180"/>
    </source>
</evidence>
<dbReference type="AlphaFoldDB" id="A0A9P4M2T5"/>
<organism evidence="12 13">
    <name type="scientific">Rhizodiscina lignyota</name>
    <dbReference type="NCBI Taxonomy" id="1504668"/>
    <lineage>
        <taxon>Eukaryota</taxon>
        <taxon>Fungi</taxon>
        <taxon>Dikarya</taxon>
        <taxon>Ascomycota</taxon>
        <taxon>Pezizomycotina</taxon>
        <taxon>Dothideomycetes</taxon>
        <taxon>Pleosporomycetidae</taxon>
        <taxon>Aulographales</taxon>
        <taxon>Rhizodiscinaceae</taxon>
        <taxon>Rhizodiscina</taxon>
    </lineage>
</organism>
<evidence type="ECO:0000313" key="13">
    <source>
        <dbReference type="Proteomes" id="UP000799772"/>
    </source>
</evidence>
<evidence type="ECO:0000256" key="8">
    <source>
        <dbReference type="RuleBase" id="RU000675"/>
    </source>
</evidence>
<dbReference type="Gene3D" id="2.102.20.10">
    <property type="entry name" value="Beta-galactosidase, domain 2"/>
    <property type="match status" value="1"/>
</dbReference>
<dbReference type="FunFam" id="2.60.120.260:FF:000065">
    <property type="entry name" value="Beta-galactosidase A"/>
    <property type="match status" value="1"/>
</dbReference>
<proteinExistence type="inferred from homology"/>
<dbReference type="SMART" id="SM01029">
    <property type="entry name" value="BetaGal_dom2"/>
    <property type="match status" value="1"/>
</dbReference>
<feature type="domain" description="Beta-galactosidase" evidence="11">
    <location>
        <begin position="391"/>
        <end position="568"/>
    </location>
</feature>
<dbReference type="EMBL" id="ML978133">
    <property type="protein sequence ID" value="KAF2094930.1"/>
    <property type="molecule type" value="Genomic_DNA"/>
</dbReference>
<dbReference type="Pfam" id="PF01301">
    <property type="entry name" value="Glyco_hydro_35"/>
    <property type="match status" value="1"/>
</dbReference>
<feature type="chain" id="PRO_5040293334" description="Beta-galactosidase" evidence="10">
    <location>
        <begin position="25"/>
        <end position="1001"/>
    </location>
</feature>
<keyword evidence="4 10" id="KW-0732">Signal</keyword>
<keyword evidence="6" id="KW-0325">Glycoprotein</keyword>
<dbReference type="PANTHER" id="PTHR23421">
    <property type="entry name" value="BETA-GALACTOSIDASE RELATED"/>
    <property type="match status" value="1"/>
</dbReference>
<dbReference type="PRINTS" id="PR00742">
    <property type="entry name" value="GLHYDRLASE35"/>
</dbReference>
<dbReference type="FunFam" id="3.20.20.80:FF:000040">
    <property type="entry name" value="Beta-galactosidase A"/>
    <property type="match status" value="1"/>
</dbReference>
<comment type="catalytic activity">
    <reaction evidence="1 8">
        <text>Hydrolysis of terminal non-reducing beta-D-galactose residues in beta-D-galactosides.</text>
        <dbReference type="EC" id="3.2.1.23"/>
    </reaction>
</comment>
<evidence type="ECO:0000256" key="2">
    <source>
        <dbReference type="ARBA" id="ARBA00009809"/>
    </source>
</evidence>
<dbReference type="InterPro" id="IPR031330">
    <property type="entry name" value="Gly_Hdrlase_35_cat"/>
</dbReference>
<accession>A0A9P4M2T5</accession>
<evidence type="ECO:0000256" key="7">
    <source>
        <dbReference type="ARBA" id="ARBA00023295"/>
    </source>
</evidence>
<comment type="caution">
    <text evidence="12">The sequence shown here is derived from an EMBL/GenBank/DDBJ whole genome shotgun (WGS) entry which is preliminary data.</text>
</comment>
<dbReference type="InterPro" id="IPR017853">
    <property type="entry name" value="GH"/>
</dbReference>